<dbReference type="Proteomes" id="UP000596742">
    <property type="component" value="Unassembled WGS sequence"/>
</dbReference>
<name>A0A8B6E7V7_MYTGA</name>
<reference evidence="1" key="1">
    <citation type="submission" date="2018-11" db="EMBL/GenBank/DDBJ databases">
        <authorList>
            <person name="Alioto T."/>
            <person name="Alioto T."/>
        </authorList>
    </citation>
    <scope>NUCLEOTIDE SEQUENCE</scope>
</reference>
<proteinExistence type="predicted"/>
<sequence length="120" mass="13340">MSPATCYVTSNLVVAVMHFFGMETENDNPVRNCPSAQESSYDLMGKFVDKYIFPVWSGENDQCTDLKGDVCDDQNDMGSCQTVKVTLANGMVLEIPMTTPAHAKIKKINLTRSKIMHIMV</sequence>
<organism evidence="1 2">
    <name type="scientific">Mytilus galloprovincialis</name>
    <name type="common">Mediterranean mussel</name>
    <dbReference type="NCBI Taxonomy" id="29158"/>
    <lineage>
        <taxon>Eukaryota</taxon>
        <taxon>Metazoa</taxon>
        <taxon>Spiralia</taxon>
        <taxon>Lophotrochozoa</taxon>
        <taxon>Mollusca</taxon>
        <taxon>Bivalvia</taxon>
        <taxon>Autobranchia</taxon>
        <taxon>Pteriomorphia</taxon>
        <taxon>Mytilida</taxon>
        <taxon>Mytiloidea</taxon>
        <taxon>Mytilidae</taxon>
        <taxon>Mytilinae</taxon>
        <taxon>Mytilus</taxon>
    </lineage>
</organism>
<gene>
    <name evidence="1" type="ORF">MGAL_10B056500</name>
</gene>
<evidence type="ECO:0000313" key="1">
    <source>
        <dbReference type="EMBL" id="VDI30439.1"/>
    </source>
</evidence>
<protein>
    <submittedName>
        <fullName evidence="1">Uncharacterized protein</fullName>
    </submittedName>
</protein>
<comment type="caution">
    <text evidence="1">The sequence shown here is derived from an EMBL/GenBank/DDBJ whole genome shotgun (WGS) entry which is preliminary data.</text>
</comment>
<dbReference type="EMBL" id="UYJE01004685">
    <property type="protein sequence ID" value="VDI30439.1"/>
    <property type="molecule type" value="Genomic_DNA"/>
</dbReference>
<keyword evidence="2" id="KW-1185">Reference proteome</keyword>
<dbReference type="AlphaFoldDB" id="A0A8B6E7V7"/>
<accession>A0A8B6E7V7</accession>
<evidence type="ECO:0000313" key="2">
    <source>
        <dbReference type="Proteomes" id="UP000596742"/>
    </source>
</evidence>